<accession>A0AA48L2G0</accession>
<dbReference type="GO" id="GO:0034975">
    <property type="term" value="P:protein folding in endoplasmic reticulum"/>
    <property type="evidence" value="ECO:0007669"/>
    <property type="project" value="InterPro"/>
</dbReference>
<feature type="binding site" evidence="17">
    <location>
        <position position="172"/>
    </location>
    <ligand>
        <name>FAD</name>
        <dbReference type="ChEBI" id="CHEBI:57692"/>
    </ligand>
</feature>
<name>A0AA48L2G0_9TREE</name>
<keyword evidence="21" id="KW-1185">Reference proteome</keyword>
<dbReference type="Proteomes" id="UP001233271">
    <property type="component" value="Chromosome 2"/>
</dbReference>
<dbReference type="Pfam" id="PF04137">
    <property type="entry name" value="ERO1"/>
    <property type="match status" value="1"/>
</dbReference>
<evidence type="ECO:0000256" key="16">
    <source>
        <dbReference type="PIRSR" id="PIRSR017205-1"/>
    </source>
</evidence>
<dbReference type="GO" id="GO:0015035">
    <property type="term" value="F:protein-disulfide reductase activity"/>
    <property type="evidence" value="ECO:0007669"/>
    <property type="project" value="InterPro"/>
</dbReference>
<feature type="binding site" evidence="17">
    <location>
        <position position="249"/>
    </location>
    <ligand>
        <name>FAD</name>
        <dbReference type="ChEBI" id="CHEBI:57692"/>
    </ligand>
</feature>
<dbReference type="EMBL" id="AP028213">
    <property type="protein sequence ID" value="BEI88748.1"/>
    <property type="molecule type" value="Genomic_DNA"/>
</dbReference>
<dbReference type="PANTHER" id="PTHR12613">
    <property type="entry name" value="ERO1-RELATED"/>
    <property type="match status" value="1"/>
</dbReference>
<keyword evidence="15" id="KW-0676">Redox-active center</keyword>
<comment type="subcellular location">
    <subcellularLocation>
        <location evidence="2">Endoplasmic reticulum membrane</location>
        <topology evidence="2">Peripheral membrane protein</topology>
        <orientation evidence="2">Lumenal side</orientation>
    </subcellularLocation>
</comment>
<dbReference type="GO" id="GO:0071949">
    <property type="term" value="F:FAD binding"/>
    <property type="evidence" value="ECO:0007669"/>
    <property type="project" value="InterPro"/>
</dbReference>
<dbReference type="PANTHER" id="PTHR12613:SF0">
    <property type="entry name" value="ERO1-LIKE PROTEIN"/>
    <property type="match status" value="1"/>
</dbReference>
<dbReference type="GeneID" id="85492619"/>
<feature type="active site" description="Nucleophile" evidence="16">
    <location>
        <position position="386"/>
    </location>
</feature>
<evidence type="ECO:0000256" key="8">
    <source>
        <dbReference type="ARBA" id="ARBA00022824"/>
    </source>
</evidence>
<evidence type="ECO:0008006" key="22">
    <source>
        <dbReference type="Google" id="ProtNLM"/>
    </source>
</evidence>
<keyword evidence="10" id="KW-0249">Electron transport</keyword>
<keyword evidence="11" id="KW-0560">Oxidoreductase</keyword>
<gene>
    <name evidence="20" type="primary">ERO1</name>
    <name evidence="20" type="ORF">CcaverHIS019_0201100</name>
</gene>
<protein>
    <recommendedName>
        <fullName evidence="22">Endoplasmic oxidoreductin</fullName>
    </recommendedName>
</protein>
<feature type="binding site" evidence="17">
    <location>
        <position position="246"/>
    </location>
    <ligand>
        <name>FAD</name>
        <dbReference type="ChEBI" id="CHEBI:57692"/>
    </ligand>
</feature>
<evidence type="ECO:0000256" key="9">
    <source>
        <dbReference type="ARBA" id="ARBA00022827"/>
    </source>
</evidence>
<organism evidence="20 21">
    <name type="scientific">Cutaneotrichosporon cavernicola</name>
    <dbReference type="NCBI Taxonomy" id="279322"/>
    <lineage>
        <taxon>Eukaryota</taxon>
        <taxon>Fungi</taxon>
        <taxon>Dikarya</taxon>
        <taxon>Basidiomycota</taxon>
        <taxon>Agaricomycotina</taxon>
        <taxon>Tremellomycetes</taxon>
        <taxon>Trichosporonales</taxon>
        <taxon>Trichosporonaceae</taxon>
        <taxon>Cutaneotrichosporon</taxon>
    </lineage>
</organism>
<dbReference type="SUPFAM" id="SSF110019">
    <property type="entry name" value="ERO1-like"/>
    <property type="match status" value="1"/>
</dbReference>
<keyword evidence="6" id="KW-0285">Flavoprotein</keyword>
<evidence type="ECO:0000256" key="18">
    <source>
        <dbReference type="PIRSR" id="PIRSR017205-3"/>
    </source>
</evidence>
<dbReference type="InterPro" id="IPR007266">
    <property type="entry name" value="Ero1"/>
</dbReference>
<keyword evidence="13 18" id="KW-1015">Disulfide bond</keyword>
<feature type="disulfide bond" evidence="18">
    <location>
        <begin position="143"/>
        <end position="151"/>
    </location>
</feature>
<evidence type="ECO:0000256" key="12">
    <source>
        <dbReference type="ARBA" id="ARBA00023136"/>
    </source>
</evidence>
<keyword evidence="7 19" id="KW-0732">Signal</keyword>
<dbReference type="InterPro" id="IPR037192">
    <property type="entry name" value="ERO1-like_sf"/>
</dbReference>
<evidence type="ECO:0000256" key="13">
    <source>
        <dbReference type="ARBA" id="ARBA00023157"/>
    </source>
</evidence>
<evidence type="ECO:0000256" key="3">
    <source>
        <dbReference type="ARBA" id="ARBA00008277"/>
    </source>
</evidence>
<dbReference type="AlphaFoldDB" id="A0AA48L2G0"/>
<evidence type="ECO:0000256" key="19">
    <source>
        <dbReference type="SAM" id="SignalP"/>
    </source>
</evidence>
<feature type="disulfide bond" description="Redox-active" evidence="18">
    <location>
        <begin position="104"/>
        <end position="109"/>
    </location>
</feature>
<dbReference type="GO" id="GO:0005789">
    <property type="term" value="C:endoplasmic reticulum membrane"/>
    <property type="evidence" value="ECO:0007669"/>
    <property type="project" value="UniProtKB-SubCell"/>
</dbReference>
<evidence type="ECO:0000256" key="4">
    <source>
        <dbReference type="ARBA" id="ARBA00011802"/>
    </source>
</evidence>
<evidence type="ECO:0000256" key="11">
    <source>
        <dbReference type="ARBA" id="ARBA00023002"/>
    </source>
</evidence>
<feature type="signal peptide" evidence="19">
    <location>
        <begin position="1"/>
        <end position="24"/>
    </location>
</feature>
<keyword evidence="9 17" id="KW-0274">FAD</keyword>
<feature type="binding site" evidence="17">
    <location>
        <position position="174"/>
    </location>
    <ligand>
        <name>FAD</name>
        <dbReference type="ChEBI" id="CHEBI:57692"/>
    </ligand>
</feature>
<evidence type="ECO:0000256" key="2">
    <source>
        <dbReference type="ARBA" id="ARBA00004367"/>
    </source>
</evidence>
<feature type="chain" id="PRO_5041409572" description="Endoplasmic oxidoreductin" evidence="19">
    <location>
        <begin position="25"/>
        <end position="527"/>
    </location>
</feature>
<sequence>MRWLRLRFALLALATLLLPLLAGARLYANKPESKIARNVLESKTEGYCSPSGPIEATNCAYETVESLNQHLFPALHSLVSHPFFRYFKVDLYRDCPFWRENGLCMNRACGVETIDEADVPEKWRGAALSAVVTTDMNEGVNGCYFRDDDFCFIQDDATPEGQYIDLIENPERFTGYAGDSAHNVWRAIYQENCFGLSESVIAAARDGKSIPGRSRPAMGLNPLQGGHAPQDADLCEEKKLYYRLVSGMHASISIHICADYLDQTTGEWAPNLDCFVSRVATHPERISNVYFNAVLLLRAVARAAPYFRAYDIGITPRGRENECTRSQRLADSRTRSEFDGVISLAESLASGFNEEQFFAGPDAPVLIEQFKGAFRNVSAIMDCVGCDKCRLWGKMQVSGFGTALKILFALEDKDLDPRVNPNLLQRSEVVALFNTLHRVTESLHSVDEFRQIYARTQAEEAAAAPQRVAKKAAEKDARRRAEREKEWGPWLLAIAVSLFEAFRRGCSGCIKAAAEFLRGQGAPKGEL</sequence>
<evidence type="ECO:0000256" key="6">
    <source>
        <dbReference type="ARBA" id="ARBA00022630"/>
    </source>
</evidence>
<comment type="subunit">
    <text evidence="4">May function both as a monomer and a homodimer.</text>
</comment>
<evidence type="ECO:0000256" key="5">
    <source>
        <dbReference type="ARBA" id="ARBA00022448"/>
    </source>
</evidence>
<evidence type="ECO:0000256" key="10">
    <source>
        <dbReference type="ARBA" id="ARBA00022982"/>
    </source>
</evidence>
<evidence type="ECO:0000256" key="17">
    <source>
        <dbReference type="PIRSR" id="PIRSR017205-2"/>
    </source>
</evidence>
<evidence type="ECO:0000313" key="21">
    <source>
        <dbReference type="Proteomes" id="UP001233271"/>
    </source>
</evidence>
<proteinExistence type="inferred from homology"/>
<keyword evidence="12" id="KW-0472">Membrane</keyword>
<feature type="binding site" evidence="17">
    <location>
        <position position="278"/>
    </location>
    <ligand>
        <name>FAD</name>
        <dbReference type="ChEBI" id="CHEBI:57692"/>
    </ligand>
</feature>
<evidence type="ECO:0000256" key="15">
    <source>
        <dbReference type="ARBA" id="ARBA00023284"/>
    </source>
</evidence>
<dbReference type="RefSeq" id="XP_060454014.1">
    <property type="nucleotide sequence ID" value="XM_060597085.1"/>
</dbReference>
<comment type="similarity">
    <text evidence="3">Belongs to the EROs family.</text>
</comment>
<comment type="cofactor">
    <cofactor evidence="1 17">
        <name>FAD</name>
        <dbReference type="ChEBI" id="CHEBI:57692"/>
    </cofactor>
</comment>
<reference evidence="20" key="1">
    <citation type="journal article" date="2023" name="BMC Genomics">
        <title>Chromosome-level genome assemblies of Cutaneotrichosporon spp. (Trichosporonales, Basidiomycota) reveal imbalanced evolution between nucleotide sequences and chromosome synteny.</title>
        <authorList>
            <person name="Kobayashi Y."/>
            <person name="Kayamori A."/>
            <person name="Aoki K."/>
            <person name="Shiwa Y."/>
            <person name="Matsutani M."/>
            <person name="Fujita N."/>
            <person name="Sugita T."/>
            <person name="Iwasaki W."/>
            <person name="Tanaka N."/>
            <person name="Takashima M."/>
        </authorList>
    </citation>
    <scope>NUCLEOTIDE SEQUENCE</scope>
    <source>
        <strain evidence="20">HIS019</strain>
    </source>
</reference>
<keyword evidence="8" id="KW-0256">Endoplasmic reticulum</keyword>
<keyword evidence="5" id="KW-0813">Transport</keyword>
<keyword evidence="14" id="KW-0325">Glycoprotein</keyword>
<evidence type="ECO:0000256" key="7">
    <source>
        <dbReference type="ARBA" id="ARBA00022729"/>
    </source>
</evidence>
<evidence type="ECO:0000256" key="1">
    <source>
        <dbReference type="ARBA" id="ARBA00001974"/>
    </source>
</evidence>
<feature type="binding site" evidence="17">
    <location>
        <position position="185"/>
    </location>
    <ligand>
        <name>FAD</name>
        <dbReference type="ChEBI" id="CHEBI:57692"/>
    </ligand>
</feature>
<feature type="disulfide bond" description="Redox-active" evidence="18">
    <location>
        <begin position="386"/>
        <end position="389"/>
    </location>
</feature>
<evidence type="ECO:0000256" key="14">
    <source>
        <dbReference type="ARBA" id="ARBA00023180"/>
    </source>
</evidence>
<dbReference type="KEGG" id="ccac:CcaHIS019_0201100"/>
<feature type="active site" evidence="16">
    <location>
        <position position="389"/>
    </location>
</feature>
<dbReference type="GO" id="GO:0016972">
    <property type="term" value="F:thiol oxidase activity"/>
    <property type="evidence" value="ECO:0007669"/>
    <property type="project" value="InterPro"/>
</dbReference>
<evidence type="ECO:0000313" key="20">
    <source>
        <dbReference type="EMBL" id="BEI88748.1"/>
    </source>
</evidence>
<dbReference type="PIRSF" id="PIRSF017205">
    <property type="entry name" value="ERO1"/>
    <property type="match status" value="1"/>
</dbReference>